<organism evidence="2">
    <name type="scientific">Chestnut teal chaphamaparvovirus</name>
    <dbReference type="NCBI Taxonomy" id="2759402"/>
    <lineage>
        <taxon>Viruses</taxon>
        <taxon>Monodnaviria</taxon>
        <taxon>Shotokuvirae</taxon>
        <taxon>Cossaviricota</taxon>
        <taxon>Quintoviricetes</taxon>
        <taxon>Piccovirales</taxon>
        <taxon>Parvoviridae</taxon>
        <taxon>Hamaparvovirinae</taxon>
        <taxon>Chaphamaparvovirus</taxon>
    </lineage>
</organism>
<proteinExistence type="predicted"/>
<protein>
    <submittedName>
        <fullName evidence="2">Nucleoprotein</fullName>
    </submittedName>
</protein>
<accession>A0A7D6X5Y6</accession>
<keyword evidence="2" id="KW-0946">Virion</keyword>
<feature type="region of interest" description="Disordered" evidence="1">
    <location>
        <begin position="27"/>
        <end position="79"/>
    </location>
</feature>
<evidence type="ECO:0000313" key="2">
    <source>
        <dbReference type="EMBL" id="QMI57863.1"/>
    </source>
</evidence>
<dbReference type="EMBL" id="MT247774">
    <property type="protein sequence ID" value="QMI57863.1"/>
    <property type="molecule type" value="Genomic_DNA"/>
</dbReference>
<reference evidence="2" key="1">
    <citation type="journal article" date="2020" name="Sci">
        <title>Metagenomics characterisation of avian parvoviruses and picornaviruses from Australian wild ducks.</title>
        <authorList>
            <person name="Vibin J."/>
            <person name="Chamings A."/>
            <person name="Klaassen M."/>
            <person name="Bhatta T.R."/>
            <person name="Alexandersen S."/>
        </authorList>
    </citation>
    <scope>NUCLEOTIDE SEQUENCE</scope>
    <source>
        <strain evidence="2">CTCPaV/N559/N1308/1138nt/CT08.18-AU</strain>
    </source>
</reference>
<keyword evidence="2" id="KW-0543">Viral nucleoprotein</keyword>
<evidence type="ECO:0000256" key="1">
    <source>
        <dbReference type="SAM" id="MobiDB-lite"/>
    </source>
</evidence>
<sequence>MQGMRTQNLNWAPDPCQKEQDAVNQLMEADEQGGGDRVATQQLGGAPAPQLAHPEDPVPNMDPAVPGNEFVTPDPGAHNQWMPMEAEDLLEMFFQALRDDPIDPMEIEQILNPVRILHLWCPWGGPGVKDLKWSMHYHPKNSKWIGKWLP</sequence>
<name>A0A7D6X5Y6_9VIRU</name>
<dbReference type="GO" id="GO:0019013">
    <property type="term" value="C:viral nucleocapsid"/>
    <property type="evidence" value="ECO:0007669"/>
    <property type="project" value="UniProtKB-KW"/>
</dbReference>